<dbReference type="Proteomes" id="UP000245765">
    <property type="component" value="Unassembled WGS sequence"/>
</dbReference>
<protein>
    <submittedName>
        <fullName evidence="2">Uncharacterized protein</fullName>
    </submittedName>
</protein>
<comment type="caution">
    <text evidence="2">The sequence shown here is derived from an EMBL/GenBank/DDBJ whole genome shotgun (WGS) entry which is preliminary data.</text>
</comment>
<proteinExistence type="predicted"/>
<organism evidence="2 3">
    <name type="scientific">Falsiroseomonas bella</name>
    <dbReference type="NCBI Taxonomy" id="2184016"/>
    <lineage>
        <taxon>Bacteria</taxon>
        <taxon>Pseudomonadati</taxon>
        <taxon>Pseudomonadota</taxon>
        <taxon>Alphaproteobacteria</taxon>
        <taxon>Acetobacterales</taxon>
        <taxon>Roseomonadaceae</taxon>
        <taxon>Falsiroseomonas</taxon>
    </lineage>
</organism>
<dbReference type="RefSeq" id="WP_109869329.1">
    <property type="nucleotide sequence ID" value="NZ_QGNA01000001.1"/>
</dbReference>
<sequence>MAQIAPIATLLGAGASLYATTRQAQVQSAQSREQADAARAQNEARNQQVAAQQAAEQRARDARLAGTVAATRARLAAGGVQPDDGSAAALTAGFQRDAAAAQADSDAVFAARLSAGRRSLLNDDGSLTPWLRAGATFGNTLRSLLD</sequence>
<dbReference type="EMBL" id="QGNA01000001">
    <property type="protein sequence ID" value="PWS38708.1"/>
    <property type="molecule type" value="Genomic_DNA"/>
</dbReference>
<keyword evidence="3" id="KW-1185">Reference proteome</keyword>
<gene>
    <name evidence="2" type="ORF">DFH01_05455</name>
</gene>
<feature type="compositionally biased region" description="Low complexity" evidence="1">
    <location>
        <begin position="37"/>
        <end position="56"/>
    </location>
</feature>
<name>A0A317FMG3_9PROT</name>
<accession>A0A317FMG3</accession>
<evidence type="ECO:0000313" key="3">
    <source>
        <dbReference type="Proteomes" id="UP000245765"/>
    </source>
</evidence>
<reference evidence="3" key="1">
    <citation type="submission" date="2018-05" db="EMBL/GenBank/DDBJ databases">
        <authorList>
            <person name="Du Z."/>
            <person name="Wang X."/>
        </authorList>
    </citation>
    <scope>NUCLEOTIDE SEQUENCE [LARGE SCALE GENOMIC DNA]</scope>
    <source>
        <strain evidence="3">CQN31</strain>
    </source>
</reference>
<dbReference type="OrthoDB" id="7277498at2"/>
<dbReference type="AlphaFoldDB" id="A0A317FMG3"/>
<evidence type="ECO:0000256" key="1">
    <source>
        <dbReference type="SAM" id="MobiDB-lite"/>
    </source>
</evidence>
<evidence type="ECO:0000313" key="2">
    <source>
        <dbReference type="EMBL" id="PWS38708.1"/>
    </source>
</evidence>
<feature type="region of interest" description="Disordered" evidence="1">
    <location>
        <begin position="27"/>
        <end position="57"/>
    </location>
</feature>